<keyword evidence="2" id="KW-1185">Reference proteome</keyword>
<evidence type="ECO:0000313" key="1">
    <source>
        <dbReference type="EMBL" id="CAG8770670.1"/>
    </source>
</evidence>
<evidence type="ECO:0000313" key="2">
    <source>
        <dbReference type="Proteomes" id="UP000789702"/>
    </source>
</evidence>
<dbReference type="Proteomes" id="UP000789702">
    <property type="component" value="Unassembled WGS sequence"/>
</dbReference>
<name>A0ACA9QZU8_9GLOM</name>
<feature type="non-terminal residue" evidence="1">
    <location>
        <position position="1"/>
    </location>
</feature>
<gene>
    <name evidence="1" type="ORF">DHETER_LOCUS15809</name>
</gene>
<accession>A0ACA9QZU8</accession>
<proteinExistence type="predicted"/>
<feature type="non-terminal residue" evidence="1">
    <location>
        <position position="81"/>
    </location>
</feature>
<reference evidence="1" key="1">
    <citation type="submission" date="2021-06" db="EMBL/GenBank/DDBJ databases">
        <authorList>
            <person name="Kallberg Y."/>
            <person name="Tangrot J."/>
            <person name="Rosling A."/>
        </authorList>
    </citation>
    <scope>NUCLEOTIDE SEQUENCE</scope>
    <source>
        <strain evidence="1">IL203A</strain>
    </source>
</reference>
<sequence length="81" mass="9814">GFRVESRKVGRHGIRSLQGVFDNERTENVARNREEDCVTNLEDLRTCWANFLRRKYYRLSQDYIVVYEFECGEYEKIQDGW</sequence>
<organism evidence="1 2">
    <name type="scientific">Dentiscutata heterogama</name>
    <dbReference type="NCBI Taxonomy" id="1316150"/>
    <lineage>
        <taxon>Eukaryota</taxon>
        <taxon>Fungi</taxon>
        <taxon>Fungi incertae sedis</taxon>
        <taxon>Mucoromycota</taxon>
        <taxon>Glomeromycotina</taxon>
        <taxon>Glomeromycetes</taxon>
        <taxon>Diversisporales</taxon>
        <taxon>Gigasporaceae</taxon>
        <taxon>Dentiscutata</taxon>
    </lineage>
</organism>
<dbReference type="EMBL" id="CAJVPU010056611">
    <property type="protein sequence ID" value="CAG8770670.1"/>
    <property type="molecule type" value="Genomic_DNA"/>
</dbReference>
<comment type="caution">
    <text evidence="1">The sequence shown here is derived from an EMBL/GenBank/DDBJ whole genome shotgun (WGS) entry which is preliminary data.</text>
</comment>
<protein>
    <submittedName>
        <fullName evidence="1">5210_t:CDS:1</fullName>
    </submittedName>
</protein>